<name>B2CRM4_9VIRU</name>
<dbReference type="GeneID" id="6186746"/>
<dbReference type="KEGG" id="vg:6186746"/>
<protein>
    <submittedName>
        <fullName evidence="1">Uncharacterized protein</fullName>
    </submittedName>
</protein>
<dbReference type="EMBL" id="EU545650">
    <property type="protein sequence ID" value="ACB37281.1"/>
    <property type="molecule type" value="Genomic_DNA"/>
</dbReference>
<dbReference type="RefSeq" id="YP_001798565.1">
    <property type="nucleotide sequence ID" value="NC_010537.1"/>
</dbReference>
<reference evidence="1 2" key="1">
    <citation type="journal article" date="2008" name="Res. Microbiol.">
        <title>Viruses in acidic geothermal environments of the Kamchatka Peninsula.</title>
        <authorList>
            <person name="Bize A."/>
            <person name="Peng X."/>
            <person name="Prokofeva M."/>
            <person name="Maclellan K."/>
            <person name="Lucas S."/>
            <person name="Forterre P."/>
            <person name="Garrett R.A."/>
            <person name="Bonch-Osmolovskaya E.A."/>
            <person name="Prangishvili D."/>
        </authorList>
    </citation>
    <scope>NUCLEOTIDE SEQUENCE [LARGE SCALE GENOMIC DNA]</scope>
</reference>
<dbReference type="OrthoDB" id="7965at10239"/>
<proteinExistence type="predicted"/>
<evidence type="ECO:0000313" key="2">
    <source>
        <dbReference type="Proteomes" id="UP000008691"/>
    </source>
</evidence>
<keyword evidence="2" id="KW-1185">Reference proteome</keyword>
<evidence type="ECO:0000313" key="1">
    <source>
        <dbReference type="EMBL" id="ACB37281.1"/>
    </source>
</evidence>
<sequence>MSLCESWVQNVLPTGTVYKIATAYFMYNSTVVGQGSVTVSISYDKASAMFILTLTITDNSTNTYTYNAILVKDSNGNNVVLFQYSQAYNKGTGSLTVTEYIYINDVPPITEITSQFTASGDWSEIIANALVNGGAVYMPNSVFVFDDNYQAITQYNFTPTTSIQGTSYIEQEQISCTPCSSISGLYVVLAYYDQTSGTFIWVNYQYIASSFSVMNIIWSLSINPNC</sequence>
<dbReference type="Proteomes" id="UP000008691">
    <property type="component" value="Segment"/>
</dbReference>
<accession>B2CRM4</accession>
<organism evidence="1 2">
    <name type="scientific">Betalipothrixvirus uzonense</name>
    <dbReference type="NCBI Taxonomy" id="512792"/>
    <lineage>
        <taxon>Viruses</taxon>
        <taxon>Adnaviria</taxon>
        <taxon>Zilligvirae</taxon>
        <taxon>Taleaviricota</taxon>
        <taxon>Tokiviricetes</taxon>
        <taxon>Ligamenvirales</taxon>
        <taxon>Lipothrixviridae</taxon>
        <taxon>Betalipothrixvirus</taxon>
    </lineage>
</organism>